<proteinExistence type="predicted"/>
<dbReference type="EMBL" id="CP011541">
    <property type="protein sequence ID" value="AKK03164.1"/>
    <property type="molecule type" value="Genomic_DNA"/>
</dbReference>
<gene>
    <name evidence="7" type="ORF">CEPID_06525</name>
</gene>
<dbReference type="GO" id="GO:0005886">
    <property type="term" value="C:plasma membrane"/>
    <property type="evidence" value="ECO:0007669"/>
    <property type="project" value="UniProtKB-SubCell"/>
</dbReference>
<evidence type="ECO:0000256" key="1">
    <source>
        <dbReference type="ARBA" id="ARBA00004651"/>
    </source>
</evidence>
<dbReference type="SUPFAM" id="SSF52540">
    <property type="entry name" value="P-loop containing nucleoside triphosphate hydrolases"/>
    <property type="match status" value="1"/>
</dbReference>
<dbReference type="PROSITE" id="PS00211">
    <property type="entry name" value="ABC_TRANSPORTER_1"/>
    <property type="match status" value="1"/>
</dbReference>
<evidence type="ECO:0000256" key="3">
    <source>
        <dbReference type="ARBA" id="ARBA00022989"/>
    </source>
</evidence>
<feature type="domain" description="ABC transmembrane type-1" evidence="6">
    <location>
        <begin position="65"/>
        <end position="323"/>
    </location>
</feature>
<dbReference type="SUPFAM" id="SSF90123">
    <property type="entry name" value="ABC transporter transmembrane region"/>
    <property type="match status" value="1"/>
</dbReference>
<feature type="transmembrane region" description="Helical" evidence="5">
    <location>
        <begin position="285"/>
        <end position="304"/>
    </location>
</feature>
<dbReference type="InterPro" id="IPR011527">
    <property type="entry name" value="ABC1_TM_dom"/>
</dbReference>
<dbReference type="Pfam" id="PF00664">
    <property type="entry name" value="ABC_membrane"/>
    <property type="match status" value="1"/>
</dbReference>
<dbReference type="GO" id="GO:0016887">
    <property type="term" value="F:ATP hydrolysis activity"/>
    <property type="evidence" value="ECO:0007669"/>
    <property type="project" value="InterPro"/>
</dbReference>
<dbReference type="CDD" id="cd07346">
    <property type="entry name" value="ABC_6TM_exporters"/>
    <property type="match status" value="1"/>
</dbReference>
<evidence type="ECO:0000259" key="6">
    <source>
        <dbReference type="PROSITE" id="PS50929"/>
    </source>
</evidence>
<dbReference type="PANTHER" id="PTHR43394">
    <property type="entry name" value="ATP-DEPENDENT PERMEASE MDL1, MITOCHONDRIAL"/>
    <property type="match status" value="1"/>
</dbReference>
<feature type="transmembrane region" description="Helical" evidence="5">
    <location>
        <begin position="316"/>
        <end position="342"/>
    </location>
</feature>
<dbReference type="PROSITE" id="PS50929">
    <property type="entry name" value="ABC_TM1F"/>
    <property type="match status" value="1"/>
</dbReference>
<keyword evidence="2 5" id="KW-0812">Transmembrane</keyword>
<feature type="transmembrane region" description="Helical" evidence="5">
    <location>
        <begin position="100"/>
        <end position="117"/>
    </location>
</feature>
<accession>A0A0G3GPV5</accession>
<dbReference type="InterPro" id="IPR027417">
    <property type="entry name" value="P-loop_NTPase"/>
</dbReference>
<dbReference type="Pfam" id="PF00005">
    <property type="entry name" value="ABC_tran"/>
    <property type="match status" value="1"/>
</dbReference>
<dbReference type="Gene3D" id="1.20.1560.10">
    <property type="entry name" value="ABC transporter type 1, transmembrane domain"/>
    <property type="match status" value="1"/>
</dbReference>
<dbReference type="AlphaFoldDB" id="A0A0G3GPV5"/>
<dbReference type="RefSeq" id="WP_047240234.1">
    <property type="nucleotide sequence ID" value="NZ_CP011541.1"/>
</dbReference>
<feature type="transmembrane region" description="Helical" evidence="5">
    <location>
        <begin position="59"/>
        <end position="80"/>
    </location>
</feature>
<evidence type="ECO:0000313" key="7">
    <source>
        <dbReference type="EMBL" id="AKK03164.1"/>
    </source>
</evidence>
<dbReference type="STRING" id="1050174.CEPID_06525"/>
<evidence type="ECO:0000256" key="2">
    <source>
        <dbReference type="ARBA" id="ARBA00022692"/>
    </source>
</evidence>
<sequence length="549" mass="59039">MTDFSLEPTPTARWWERPWPRMKTWSWFVPVEPGVEKPFSVPAPGSKSRFIVWRALRTHALAAGIVVGAMVLSAIAGVVLSTTVGNATDRVFGNGLLSDAIAPLVTVAVCTILVFLLDSTADSLTDLGVVRTVHSIRMRLTDSLLHRPEIQRSPGELMNTIDEDSDQLGQVKQVLNFPLVMLAYLVSTAVSFYQFSWVIGTATLLGGVATAIVSFFTGKAISKISATRRAAESTSISLATDFAQGARVLKGLGATDLAEQRFATAANTALDAMLTDAKVSAVTTFIRQSIPLVTIAGIMSLAAWQTTSGELAPGHFVSVALLLPPALTVTGYALGFFTEYWARANASGKRVQDLDNELNTSAERVSNQETCAENSAKPGLHVWAAQSSKAWAIAQQYSRQQWPEAAFPPHYPAIFEGSLLDNIDPLRRLSPNQHREVLAAACCDDVVDRLGGYGPDGQLPLLPLGESGLNLSGGQRQRVCIARALANAGEVLVLDDPSTGLDAVTAAAVARGVHDYRGHRTTIVISSSRAWRAVADHFITDEELRKYAF</sequence>
<dbReference type="GO" id="GO:0005524">
    <property type="term" value="F:ATP binding"/>
    <property type="evidence" value="ECO:0007669"/>
    <property type="project" value="InterPro"/>
</dbReference>
<dbReference type="PATRIC" id="fig|1050174.4.peg.1316"/>
<dbReference type="GO" id="GO:0015421">
    <property type="term" value="F:ABC-type oligopeptide transporter activity"/>
    <property type="evidence" value="ECO:0007669"/>
    <property type="project" value="TreeGrafter"/>
</dbReference>
<name>A0A0G3GPV5_9CORY</name>
<dbReference type="InterPro" id="IPR039421">
    <property type="entry name" value="Type_1_exporter"/>
</dbReference>
<dbReference type="Proteomes" id="UP000035368">
    <property type="component" value="Chromosome"/>
</dbReference>
<dbReference type="InterPro" id="IPR017871">
    <property type="entry name" value="ABC_transporter-like_CS"/>
</dbReference>
<reference evidence="7 8" key="1">
    <citation type="submission" date="2015-05" db="EMBL/GenBank/DDBJ databases">
        <title>Complete genome sequence of Corynebacterium epidermidicanis DSM 45586, isolated from the skin of a dog suffering from pruritus.</title>
        <authorList>
            <person name="Ruckert C."/>
            <person name="Albersmeier A."/>
            <person name="Winkler A."/>
            <person name="Tauch A."/>
        </authorList>
    </citation>
    <scope>NUCLEOTIDE SEQUENCE [LARGE SCALE GENOMIC DNA]</scope>
    <source>
        <strain evidence="7 8">DSM 45586</strain>
    </source>
</reference>
<comment type="subcellular location">
    <subcellularLocation>
        <location evidence="1">Cell membrane</location>
        <topology evidence="1">Multi-pass membrane protein</topology>
    </subcellularLocation>
</comment>
<organism evidence="7 8">
    <name type="scientific">Corynebacterium epidermidicanis</name>
    <dbReference type="NCBI Taxonomy" id="1050174"/>
    <lineage>
        <taxon>Bacteria</taxon>
        <taxon>Bacillati</taxon>
        <taxon>Actinomycetota</taxon>
        <taxon>Actinomycetes</taxon>
        <taxon>Mycobacteriales</taxon>
        <taxon>Corynebacteriaceae</taxon>
        <taxon>Corynebacterium</taxon>
    </lineage>
</organism>
<protein>
    <submittedName>
        <fullName evidence="7">ABC-type multidrug transport system, ATPase and permease component</fullName>
    </submittedName>
</protein>
<evidence type="ECO:0000313" key="8">
    <source>
        <dbReference type="Proteomes" id="UP000035368"/>
    </source>
</evidence>
<dbReference type="KEGG" id="cei:CEPID_06525"/>
<feature type="transmembrane region" description="Helical" evidence="5">
    <location>
        <begin position="199"/>
        <end position="218"/>
    </location>
</feature>
<feature type="transmembrane region" description="Helical" evidence="5">
    <location>
        <begin position="174"/>
        <end position="193"/>
    </location>
</feature>
<dbReference type="PANTHER" id="PTHR43394:SF1">
    <property type="entry name" value="ATP-BINDING CASSETTE SUB-FAMILY B MEMBER 10, MITOCHONDRIAL"/>
    <property type="match status" value="1"/>
</dbReference>
<evidence type="ECO:0000256" key="5">
    <source>
        <dbReference type="SAM" id="Phobius"/>
    </source>
</evidence>
<keyword evidence="8" id="KW-1185">Reference proteome</keyword>
<dbReference type="InterPro" id="IPR003439">
    <property type="entry name" value="ABC_transporter-like_ATP-bd"/>
</dbReference>
<dbReference type="Gene3D" id="3.40.50.300">
    <property type="entry name" value="P-loop containing nucleotide triphosphate hydrolases"/>
    <property type="match status" value="1"/>
</dbReference>
<keyword evidence="4 5" id="KW-0472">Membrane</keyword>
<evidence type="ECO:0000256" key="4">
    <source>
        <dbReference type="ARBA" id="ARBA00023136"/>
    </source>
</evidence>
<dbReference type="OrthoDB" id="4966664at2"/>
<keyword evidence="3 5" id="KW-1133">Transmembrane helix</keyword>
<dbReference type="InterPro" id="IPR036640">
    <property type="entry name" value="ABC1_TM_sf"/>
</dbReference>